<dbReference type="EMBL" id="CM020618">
    <property type="protein sequence ID" value="KAK1860780.1"/>
    <property type="molecule type" value="Genomic_DNA"/>
</dbReference>
<evidence type="ECO:0000313" key="1">
    <source>
        <dbReference type="EMBL" id="KAK1860780.1"/>
    </source>
</evidence>
<keyword evidence="2" id="KW-1185">Reference proteome</keyword>
<gene>
    <name evidence="1" type="ORF">I4F81_003367</name>
</gene>
<sequence length="905" mass="92486">MRGQAPVPTVVGLPVAPSSCADGGLDSGPVSPSPLPPPCPARPPTRAAVTVSAAAAAAAAAFAALNRDAPFLFVFSPASPLVLAPTPDGAVARGPLRRRQRALCPAIRRWAPRAPAAARGAGWRRSWPWSTVAVATTSTAGPPPRRPSGEGADRPLSSTAGPPGSPPPPPLTGPVVGVEAAVVTAPAAAVLGSSPVTSDDEGEGAGGGPGPIFVEPKPVAGPPVASQACVPPLEPLVDEPWSSADESSSDEVAAADAELPTAKRRSKLVQALVAIRQRWTRQRPSSGPLPSSASAPELSMPPDAPVAPPVTTSSVSAAGVLEAPTGAVMEPPQPPPPSPPPPVDPPVVAVSPQSPPPPPPTEWSNRRSAEAAASVPVDSPYHLRMVDGVTDRSKPLHPVLEVLQSRLAVGSKPGARADGYKVGLAIEGGGMRGVLSAGMAAALKYLGLQDAIDVVYGSSAGSIIGAYFVSGQVPLYGASIYYDSICSDRFISKRALLSSPYLLGRSGRAVTDAAGNKVRPVLYLDALLDEVIKETKPLDWDAFVKHSAKQPLKPVASSLTAMRSEILDGFSTLDELLDCLRASARVPGIAGDPVAINGAFYSDAMIFEPVPFRSALADGCTHVLVLRTKPETSRLPSRPGIYEALIAAPYFNRNPDSPCPAAARFVLDGKHIGIYKEVVEDLRRRRSGWVDPAAAAAGGSSGWVLDVVPAWDSKEVAQLETRPRIIYNGARNGFAAAYEALSPFATPSAEVYGTNRGRGGKGTAVGGPAGPPASGPPRRGRRAPTPPPPSATPPPSPGAAASSGIAGGQAVAATVAAAATPPAASAATAATPRLGSIRRKADAFGAPTERLRAGDVVARFVFRDDVLEAQLARTSSASAADAAVTPGVLAKLAARRRRRARGGCC</sequence>
<organism evidence="1 2">
    <name type="scientific">Pyropia yezoensis</name>
    <name type="common">Susabi-nori</name>
    <name type="synonym">Porphyra yezoensis</name>
    <dbReference type="NCBI Taxonomy" id="2788"/>
    <lineage>
        <taxon>Eukaryota</taxon>
        <taxon>Rhodophyta</taxon>
        <taxon>Bangiophyceae</taxon>
        <taxon>Bangiales</taxon>
        <taxon>Bangiaceae</taxon>
        <taxon>Pyropia</taxon>
    </lineage>
</organism>
<dbReference type="Proteomes" id="UP000798662">
    <property type="component" value="Chromosome 1"/>
</dbReference>
<reference evidence="1" key="1">
    <citation type="submission" date="2019-11" db="EMBL/GenBank/DDBJ databases">
        <title>Nori genome reveals adaptations in red seaweeds to the harsh intertidal environment.</title>
        <authorList>
            <person name="Wang D."/>
            <person name="Mao Y."/>
        </authorList>
    </citation>
    <scope>NUCLEOTIDE SEQUENCE</scope>
    <source>
        <tissue evidence="1">Gametophyte</tissue>
    </source>
</reference>
<proteinExistence type="predicted"/>
<comment type="caution">
    <text evidence="1">The sequence shown here is derived from an EMBL/GenBank/DDBJ whole genome shotgun (WGS) entry which is preliminary data.</text>
</comment>
<evidence type="ECO:0000313" key="2">
    <source>
        <dbReference type="Proteomes" id="UP000798662"/>
    </source>
</evidence>
<accession>A0ACC3BSR4</accession>
<protein>
    <submittedName>
        <fullName evidence="1">Uncharacterized protein</fullName>
    </submittedName>
</protein>
<name>A0ACC3BSR4_PYRYE</name>